<comment type="similarity">
    <text evidence="1">Belongs to the RemA family.</text>
</comment>
<comment type="caution">
    <text evidence="2">The sequence shown here is derived from an EMBL/GenBank/DDBJ whole genome shotgun (WGS) entry which is preliminary data.</text>
</comment>
<evidence type="ECO:0000256" key="1">
    <source>
        <dbReference type="HAMAP-Rule" id="MF_01503"/>
    </source>
</evidence>
<protein>
    <recommendedName>
        <fullName evidence="1">Putative regulatory protein FXF47_05240</fullName>
    </recommendedName>
</protein>
<dbReference type="InterPro" id="IPR007169">
    <property type="entry name" value="RemA-like"/>
</dbReference>
<dbReference type="AlphaFoldDB" id="A0A5D0ML14"/>
<dbReference type="NCBIfam" id="NF003315">
    <property type="entry name" value="PRK04323.1"/>
    <property type="match status" value="1"/>
</dbReference>
<gene>
    <name evidence="2" type="ORF">FXF47_05240</name>
</gene>
<keyword evidence="3" id="KW-1185">Reference proteome</keyword>
<accession>A0A5D0ML14</accession>
<reference evidence="2" key="1">
    <citation type="submission" date="2019-08" db="EMBL/GenBank/DDBJ databases">
        <title>Genomic characterization of a novel candidate phylum (ARYD3) from a high temperature, high salinity tertiary oil reservoir in north central Oklahoma, USA.</title>
        <authorList>
            <person name="Youssef N.H."/>
            <person name="Yadav A."/>
            <person name="Elshahed M.S."/>
        </authorList>
    </citation>
    <scope>NUCLEOTIDE SEQUENCE [LARGE SCALE GENOMIC DNA]</scope>
    <source>
        <strain evidence="2">ARYD3</strain>
    </source>
</reference>
<sequence length="83" mass="9159">MAELLNIGFKNAVPKDKVVAILAPSSAPMKRLKEGAKEKGKLIDATQGKKTRALIVTDNNHVVLSAIQSETLIQRYERDIEDE</sequence>
<dbReference type="PANTHER" id="PTHR38449:SF1">
    <property type="entry name" value="REGULATORY PROTEIN SSL2874-RELATED"/>
    <property type="match status" value="1"/>
</dbReference>
<dbReference type="PANTHER" id="PTHR38449">
    <property type="entry name" value="REGULATORY PROTEIN TM_1690-RELATED"/>
    <property type="match status" value="1"/>
</dbReference>
<name>A0A5D0ML14_9BACT</name>
<proteinExistence type="inferred from homology"/>
<evidence type="ECO:0000313" key="3">
    <source>
        <dbReference type="Proteomes" id="UP000324143"/>
    </source>
</evidence>
<evidence type="ECO:0000313" key="2">
    <source>
        <dbReference type="EMBL" id="TYB31239.1"/>
    </source>
</evidence>
<dbReference type="EMBL" id="VSIX01000045">
    <property type="protein sequence ID" value="TYB31239.1"/>
    <property type="molecule type" value="Genomic_DNA"/>
</dbReference>
<organism evidence="2 3">
    <name type="scientific">Candidatus Mcinerneyibacterium aminivorans</name>
    <dbReference type="NCBI Taxonomy" id="2703815"/>
    <lineage>
        <taxon>Bacteria</taxon>
        <taxon>Candidatus Macinerneyibacteriota</taxon>
        <taxon>Candidatus Mcinerneyibacteria</taxon>
        <taxon>Candidatus Mcinerneyibacteriales</taxon>
        <taxon>Candidatus Mcinerneyibacteriaceae</taxon>
        <taxon>Candidatus Mcinerneyibacterium</taxon>
    </lineage>
</organism>
<dbReference type="Pfam" id="PF04025">
    <property type="entry name" value="RemA-like"/>
    <property type="match status" value="1"/>
</dbReference>
<dbReference type="HAMAP" id="MF_01503">
    <property type="entry name" value="RemA"/>
    <property type="match status" value="1"/>
</dbReference>
<dbReference type="Proteomes" id="UP000324143">
    <property type="component" value="Unassembled WGS sequence"/>
</dbReference>